<evidence type="ECO:0000256" key="1">
    <source>
        <dbReference type="ARBA" id="ARBA00035018"/>
    </source>
</evidence>
<protein>
    <recommendedName>
        <fullName evidence="2">Adipose-secreted signaling protein</fullName>
    </recommendedName>
</protein>
<evidence type="ECO:0000256" key="2">
    <source>
        <dbReference type="ARBA" id="ARBA00035300"/>
    </source>
</evidence>
<comment type="caution">
    <text evidence="4">The sequence shown here is derived from an EMBL/GenBank/DDBJ whole genome shotgun (WGS) entry which is preliminary data.</text>
</comment>
<comment type="similarity">
    <text evidence="1">Belongs to the ADISSP family.</text>
</comment>
<evidence type="ECO:0000313" key="5">
    <source>
        <dbReference type="Proteomes" id="UP001489004"/>
    </source>
</evidence>
<dbReference type="PANTHER" id="PTHR13287:SF2">
    <property type="entry name" value="ADIPOSE-SECRETED SIGNALING PROTEIN"/>
    <property type="match status" value="1"/>
</dbReference>
<gene>
    <name evidence="4" type="ORF">WJX72_002424</name>
</gene>
<dbReference type="Proteomes" id="UP001489004">
    <property type="component" value="Unassembled WGS sequence"/>
</dbReference>
<dbReference type="InterPro" id="IPR026794">
    <property type="entry name" value="ADISSP"/>
</dbReference>
<evidence type="ECO:0000256" key="3">
    <source>
        <dbReference type="SAM" id="MobiDB-lite"/>
    </source>
</evidence>
<dbReference type="EMBL" id="JALJOR010000009">
    <property type="protein sequence ID" value="KAK9811357.1"/>
    <property type="molecule type" value="Genomic_DNA"/>
</dbReference>
<dbReference type="AlphaFoldDB" id="A0AAW1PSB4"/>
<keyword evidence="5" id="KW-1185">Reference proteome</keyword>
<reference evidence="4 5" key="1">
    <citation type="journal article" date="2024" name="Nat. Commun.">
        <title>Phylogenomics reveals the evolutionary origins of lichenization in chlorophyte algae.</title>
        <authorList>
            <person name="Puginier C."/>
            <person name="Libourel C."/>
            <person name="Otte J."/>
            <person name="Skaloud P."/>
            <person name="Haon M."/>
            <person name="Grisel S."/>
            <person name="Petersen M."/>
            <person name="Berrin J.G."/>
            <person name="Delaux P.M."/>
            <person name="Dal Grande F."/>
            <person name="Keller J."/>
        </authorList>
    </citation>
    <scope>NUCLEOTIDE SEQUENCE [LARGE SCALE GENOMIC DNA]</scope>
    <source>
        <strain evidence="4 5">SAG 2043</strain>
    </source>
</reference>
<accession>A0AAW1PSB4</accession>
<name>A0AAW1PSB4_9CHLO</name>
<dbReference type="Pfam" id="PF15006">
    <property type="entry name" value="DUF4517"/>
    <property type="match status" value="1"/>
</dbReference>
<feature type="region of interest" description="Disordered" evidence="3">
    <location>
        <begin position="1"/>
        <end position="28"/>
    </location>
</feature>
<sequence length="160" mass="16960">MPPKKRVRVSFSEEPAEKPPAETTPVQGGDQEAIELCFGLLKVHGIYSKDVCKYDIATKPQVTQPHCSNLLVAAEERTSGGLQEGVVVARLSAEQEGPFDARFSLAYPAKTAGGGPAQVEVQVTALVLGEGKGTPLLRDSVHCLGYSDDAETDDQLASPP</sequence>
<proteinExistence type="inferred from homology"/>
<organism evidence="4 5">
    <name type="scientific">[Myrmecia] bisecta</name>
    <dbReference type="NCBI Taxonomy" id="41462"/>
    <lineage>
        <taxon>Eukaryota</taxon>
        <taxon>Viridiplantae</taxon>
        <taxon>Chlorophyta</taxon>
        <taxon>core chlorophytes</taxon>
        <taxon>Trebouxiophyceae</taxon>
        <taxon>Trebouxiales</taxon>
        <taxon>Trebouxiaceae</taxon>
        <taxon>Myrmecia</taxon>
    </lineage>
</organism>
<dbReference type="PANTHER" id="PTHR13287">
    <property type="entry name" value="ADIPOSE-SECRETED SIGNALING PROTEIN"/>
    <property type="match status" value="1"/>
</dbReference>
<evidence type="ECO:0000313" key="4">
    <source>
        <dbReference type="EMBL" id="KAK9811357.1"/>
    </source>
</evidence>